<feature type="region of interest" description="Disordered" evidence="3">
    <location>
        <begin position="222"/>
        <end position="242"/>
    </location>
</feature>
<evidence type="ECO:0000313" key="5">
    <source>
        <dbReference type="EMBL" id="MBB5872181.1"/>
    </source>
</evidence>
<dbReference type="SUPFAM" id="SSF69593">
    <property type="entry name" value="Glycerol-3-phosphate (1)-acyltransferase"/>
    <property type="match status" value="1"/>
</dbReference>
<dbReference type="Pfam" id="PF01553">
    <property type="entry name" value="Acyltransferase"/>
    <property type="match status" value="1"/>
</dbReference>
<dbReference type="AlphaFoldDB" id="A0A841BZU7"/>
<dbReference type="InterPro" id="IPR002123">
    <property type="entry name" value="Plipid/glycerol_acylTrfase"/>
</dbReference>
<dbReference type="PANTHER" id="PTHR10434:SF55">
    <property type="entry name" value="POSSIBLE ACYLTRANSFERASE"/>
    <property type="match status" value="1"/>
</dbReference>
<keyword evidence="6" id="KW-1185">Reference proteome</keyword>
<gene>
    <name evidence="5" type="ORF">F4553_005615</name>
</gene>
<protein>
    <submittedName>
        <fullName evidence="5">1-acyl-sn-glycerol-3-phosphate acyltransferase</fullName>
    </submittedName>
</protein>
<dbReference type="RefSeq" id="WP_184841589.1">
    <property type="nucleotide sequence ID" value="NZ_JACHMN010000003.1"/>
</dbReference>
<dbReference type="GO" id="GO:0003841">
    <property type="term" value="F:1-acylglycerol-3-phosphate O-acyltransferase activity"/>
    <property type="evidence" value="ECO:0007669"/>
    <property type="project" value="TreeGrafter"/>
</dbReference>
<evidence type="ECO:0000256" key="1">
    <source>
        <dbReference type="ARBA" id="ARBA00022679"/>
    </source>
</evidence>
<evidence type="ECO:0000313" key="6">
    <source>
        <dbReference type="Proteomes" id="UP000587527"/>
    </source>
</evidence>
<sequence>MARRKLGFWSRFAVALVKPPMLVMTKRDWRGMENIPAEGGIILVVNHTSHADPFVVAHYIYDSGRWPQFLGKIGVFRIPIAGKILYWCHQIPVERGTIDAVKALNAAVEAVRGGGAAVIYPEGTITREPDLWPMRGKTGAARLRLLTGAPVIPIVAEGCENLFDPRTKKVSLKPRRPVTVVTGKPLDLSRWDGAEANAATLHEMTEAIMLGLRDLVAEVRQETPPPLWTPSAQPNDEKAEQA</sequence>
<evidence type="ECO:0000259" key="4">
    <source>
        <dbReference type="SMART" id="SM00563"/>
    </source>
</evidence>
<keyword evidence="1 5" id="KW-0808">Transferase</keyword>
<feature type="domain" description="Phospholipid/glycerol acyltransferase" evidence="4">
    <location>
        <begin position="41"/>
        <end position="159"/>
    </location>
</feature>
<accession>A0A841BZU7</accession>
<evidence type="ECO:0000256" key="2">
    <source>
        <dbReference type="ARBA" id="ARBA00023315"/>
    </source>
</evidence>
<keyword evidence="2 5" id="KW-0012">Acyltransferase</keyword>
<dbReference type="GO" id="GO:0005886">
    <property type="term" value="C:plasma membrane"/>
    <property type="evidence" value="ECO:0007669"/>
    <property type="project" value="TreeGrafter"/>
</dbReference>
<comment type="caution">
    <text evidence="5">The sequence shown here is derived from an EMBL/GenBank/DDBJ whole genome shotgun (WGS) entry which is preliminary data.</text>
</comment>
<name>A0A841BZU7_9ACTN</name>
<dbReference type="GO" id="GO:0006654">
    <property type="term" value="P:phosphatidic acid biosynthetic process"/>
    <property type="evidence" value="ECO:0007669"/>
    <property type="project" value="TreeGrafter"/>
</dbReference>
<evidence type="ECO:0000256" key="3">
    <source>
        <dbReference type="SAM" id="MobiDB-lite"/>
    </source>
</evidence>
<organism evidence="5 6">
    <name type="scientific">Allocatelliglobosispora scoriae</name>
    <dbReference type="NCBI Taxonomy" id="643052"/>
    <lineage>
        <taxon>Bacteria</taxon>
        <taxon>Bacillati</taxon>
        <taxon>Actinomycetota</taxon>
        <taxon>Actinomycetes</taxon>
        <taxon>Micromonosporales</taxon>
        <taxon>Micromonosporaceae</taxon>
        <taxon>Allocatelliglobosispora</taxon>
    </lineage>
</organism>
<dbReference type="SMART" id="SM00563">
    <property type="entry name" value="PlsC"/>
    <property type="match status" value="1"/>
</dbReference>
<dbReference type="EMBL" id="JACHMN010000003">
    <property type="protein sequence ID" value="MBB5872181.1"/>
    <property type="molecule type" value="Genomic_DNA"/>
</dbReference>
<dbReference type="PANTHER" id="PTHR10434">
    <property type="entry name" value="1-ACYL-SN-GLYCEROL-3-PHOSPHATE ACYLTRANSFERASE"/>
    <property type="match status" value="1"/>
</dbReference>
<dbReference type="Proteomes" id="UP000587527">
    <property type="component" value="Unassembled WGS sequence"/>
</dbReference>
<dbReference type="CDD" id="cd07989">
    <property type="entry name" value="LPLAT_AGPAT-like"/>
    <property type="match status" value="1"/>
</dbReference>
<reference evidence="5 6" key="1">
    <citation type="submission" date="2020-08" db="EMBL/GenBank/DDBJ databases">
        <title>Sequencing the genomes of 1000 actinobacteria strains.</title>
        <authorList>
            <person name="Klenk H.-P."/>
        </authorList>
    </citation>
    <scope>NUCLEOTIDE SEQUENCE [LARGE SCALE GENOMIC DNA]</scope>
    <source>
        <strain evidence="5 6">DSM 45362</strain>
    </source>
</reference>
<proteinExistence type="predicted"/>